<dbReference type="InterPro" id="IPR000272">
    <property type="entry name" value="Ion-transport_regulator_FXYD"/>
</dbReference>
<feature type="transmembrane region" description="Helical" evidence="7">
    <location>
        <begin position="94"/>
        <end position="111"/>
    </location>
</feature>
<evidence type="ECO:0000256" key="4">
    <source>
        <dbReference type="ARBA" id="ARBA00022692"/>
    </source>
</evidence>
<evidence type="ECO:0000256" key="7">
    <source>
        <dbReference type="RuleBase" id="RU364131"/>
    </source>
</evidence>
<comment type="caution">
    <text evidence="7">Lacks conserved residue(s) required for the propagation of feature annotation.</text>
</comment>
<dbReference type="CDD" id="cd20328">
    <property type="entry name" value="FXYD3-like"/>
    <property type="match status" value="1"/>
</dbReference>
<dbReference type="EMBL" id="DYDO01000011">
    <property type="protein sequence ID" value="DBA15726.1"/>
    <property type="molecule type" value="Genomic_DNA"/>
</dbReference>
<evidence type="ECO:0000256" key="6">
    <source>
        <dbReference type="ARBA" id="ARBA00023136"/>
    </source>
</evidence>
<feature type="transmembrane region" description="Helical" evidence="7">
    <location>
        <begin position="131"/>
        <end position="150"/>
    </location>
</feature>
<keyword evidence="7" id="KW-0732">Signal</keyword>
<keyword evidence="4 7" id="KW-0812">Transmembrane</keyword>
<comment type="similarity">
    <text evidence="2 7">Belongs to the FXYD family.</text>
</comment>
<feature type="chain" id="PRO_5043086199" description="FXYD domain-containing ion transport regulator" evidence="7">
    <location>
        <begin position="28"/>
        <end position="180"/>
    </location>
</feature>
<sequence>MPFGFSLCTLLFSCALSLWCCLSSCVGSPHSGWRCFGRASSNACSHLYSTGRDRSILSWCELDFPILCLSHPNCTASLLSAASPSRLQATDLRMQDVFVTVFLMLATIPGLHAKDFDNSQFEYDYESLKVAGLIVAGILCAMGIIILLSGKCRCKFNKKSEQRHRAQEQQLIAPGSASHC</sequence>
<evidence type="ECO:0000256" key="5">
    <source>
        <dbReference type="ARBA" id="ARBA00023065"/>
    </source>
</evidence>
<dbReference type="GO" id="GO:0006811">
    <property type="term" value="P:monoatomic ion transport"/>
    <property type="evidence" value="ECO:0007669"/>
    <property type="project" value="UniProtKB-KW"/>
</dbReference>
<dbReference type="PANTHER" id="PTHR14132:SF14">
    <property type="entry name" value="FXYD DOMAIN-CONTAINING ION TRANSPORT REGULATOR 5"/>
    <property type="match status" value="1"/>
</dbReference>
<evidence type="ECO:0000256" key="2">
    <source>
        <dbReference type="ARBA" id="ARBA00005948"/>
    </source>
</evidence>
<dbReference type="Pfam" id="PF02038">
    <property type="entry name" value="ATP1G1_PLM_MAT8"/>
    <property type="match status" value="1"/>
</dbReference>
<organism evidence="8 9">
    <name type="scientific">Pyxicephalus adspersus</name>
    <name type="common">African bullfrog</name>
    <dbReference type="NCBI Taxonomy" id="30357"/>
    <lineage>
        <taxon>Eukaryota</taxon>
        <taxon>Metazoa</taxon>
        <taxon>Chordata</taxon>
        <taxon>Craniata</taxon>
        <taxon>Vertebrata</taxon>
        <taxon>Euteleostomi</taxon>
        <taxon>Amphibia</taxon>
        <taxon>Batrachia</taxon>
        <taxon>Anura</taxon>
        <taxon>Neobatrachia</taxon>
        <taxon>Ranoidea</taxon>
        <taxon>Pyxicephalidae</taxon>
        <taxon>Pyxicephalinae</taxon>
        <taxon>Pyxicephalus</taxon>
    </lineage>
</organism>
<comment type="caution">
    <text evidence="8">The sequence shown here is derived from an EMBL/GenBank/DDBJ whole genome shotgun (WGS) entry which is preliminary data.</text>
</comment>
<evidence type="ECO:0000313" key="9">
    <source>
        <dbReference type="Proteomes" id="UP001181693"/>
    </source>
</evidence>
<gene>
    <name evidence="8" type="ORF">GDO54_003198</name>
</gene>
<comment type="subcellular location">
    <subcellularLocation>
        <location evidence="1">Membrane</location>
        <topology evidence="1">Single-pass membrane protein</topology>
    </subcellularLocation>
</comment>
<keyword evidence="6 7" id="KW-0472">Membrane</keyword>
<dbReference type="PANTHER" id="PTHR14132">
    <property type="entry name" value="SODIUM/POTASSIUM-TRANSPORTING ATPASE SUBUNIT GAMMA"/>
    <property type="match status" value="1"/>
</dbReference>
<dbReference type="GO" id="GO:0016020">
    <property type="term" value="C:membrane"/>
    <property type="evidence" value="ECO:0007669"/>
    <property type="project" value="UniProtKB-SubCell"/>
</dbReference>
<feature type="signal peptide" evidence="7">
    <location>
        <begin position="1"/>
        <end position="27"/>
    </location>
</feature>
<evidence type="ECO:0000313" key="8">
    <source>
        <dbReference type="EMBL" id="DBA15726.1"/>
    </source>
</evidence>
<reference evidence="8" key="1">
    <citation type="thesis" date="2020" institute="ProQuest LLC" country="789 East Eisenhower Parkway, Ann Arbor, MI, USA">
        <title>Comparative Genomics and Chromosome Evolution.</title>
        <authorList>
            <person name="Mudd A.B."/>
        </authorList>
    </citation>
    <scope>NUCLEOTIDE SEQUENCE</scope>
    <source>
        <strain evidence="8">1538</strain>
        <tissue evidence="8">Blood</tissue>
    </source>
</reference>
<protein>
    <recommendedName>
        <fullName evidence="7">FXYD domain-containing ion transport regulator</fullName>
    </recommendedName>
</protein>
<name>A0AAV2ZUZ9_PYXAD</name>
<dbReference type="AlphaFoldDB" id="A0AAV2ZUZ9"/>
<dbReference type="Gene3D" id="1.20.5.780">
    <property type="entry name" value="Single helix bin"/>
    <property type="match status" value="1"/>
</dbReference>
<keyword evidence="7" id="KW-1133">Transmembrane helix</keyword>
<dbReference type="Proteomes" id="UP001181693">
    <property type="component" value="Unassembled WGS sequence"/>
</dbReference>
<evidence type="ECO:0000256" key="3">
    <source>
        <dbReference type="ARBA" id="ARBA00022448"/>
    </source>
</evidence>
<keyword evidence="9" id="KW-1185">Reference proteome</keyword>
<accession>A0AAV2ZUZ9</accession>
<evidence type="ECO:0000256" key="1">
    <source>
        <dbReference type="ARBA" id="ARBA00004167"/>
    </source>
</evidence>
<dbReference type="GO" id="GO:0017080">
    <property type="term" value="F:sodium channel regulator activity"/>
    <property type="evidence" value="ECO:0007669"/>
    <property type="project" value="TreeGrafter"/>
</dbReference>
<keyword evidence="3 7" id="KW-0813">Transport</keyword>
<keyword evidence="5 7" id="KW-0406">Ion transport</keyword>
<proteinExistence type="inferred from homology"/>
<dbReference type="GO" id="GO:0043269">
    <property type="term" value="P:regulation of monoatomic ion transport"/>
    <property type="evidence" value="ECO:0007669"/>
    <property type="project" value="InterPro"/>
</dbReference>